<dbReference type="GO" id="GO:1902670">
    <property type="term" value="F:carbon dioxide binding"/>
    <property type="evidence" value="ECO:0007669"/>
    <property type="project" value="TreeGrafter"/>
</dbReference>
<gene>
    <name evidence="2" type="ORF">SAMN02745702_01382</name>
</gene>
<dbReference type="SUPFAM" id="SSF159127">
    <property type="entry name" value="HupF/HypC-like"/>
    <property type="match status" value="1"/>
</dbReference>
<dbReference type="STRING" id="1121442.SAMN02745702_01382"/>
<proteinExistence type="inferred from homology"/>
<dbReference type="NCBIfam" id="TIGR00074">
    <property type="entry name" value="hypC_hupF"/>
    <property type="match status" value="1"/>
</dbReference>
<reference evidence="2 3" key="1">
    <citation type="submission" date="2017-02" db="EMBL/GenBank/DDBJ databases">
        <authorList>
            <person name="Peterson S.W."/>
        </authorList>
    </citation>
    <scope>NUCLEOTIDE SEQUENCE [LARGE SCALE GENOMIC DNA]</scope>
    <source>
        <strain evidence="2 3">DSM 18034</strain>
    </source>
</reference>
<dbReference type="Pfam" id="PF01455">
    <property type="entry name" value="HupF_HypC"/>
    <property type="match status" value="1"/>
</dbReference>
<evidence type="ECO:0000313" key="2">
    <source>
        <dbReference type="EMBL" id="SKA70977.1"/>
    </source>
</evidence>
<comment type="similarity">
    <text evidence="1">Belongs to the HupF/HypC family.</text>
</comment>
<dbReference type="Proteomes" id="UP000189733">
    <property type="component" value="Unassembled WGS sequence"/>
</dbReference>
<dbReference type="PANTHER" id="PTHR35177:SF2">
    <property type="entry name" value="HYDROGENASE MATURATION FACTOR HYBG"/>
    <property type="match status" value="1"/>
</dbReference>
<dbReference type="EMBL" id="FUYA01000004">
    <property type="protein sequence ID" value="SKA70977.1"/>
    <property type="molecule type" value="Genomic_DNA"/>
</dbReference>
<dbReference type="RefSeq" id="WP_078684679.1">
    <property type="nucleotide sequence ID" value="NZ_FUYA01000004.1"/>
</dbReference>
<organism evidence="2 3">
    <name type="scientific">Desulfobaculum bizertense DSM 18034</name>
    <dbReference type="NCBI Taxonomy" id="1121442"/>
    <lineage>
        <taxon>Bacteria</taxon>
        <taxon>Pseudomonadati</taxon>
        <taxon>Thermodesulfobacteriota</taxon>
        <taxon>Desulfovibrionia</taxon>
        <taxon>Desulfovibrionales</taxon>
        <taxon>Desulfovibrionaceae</taxon>
        <taxon>Desulfobaculum</taxon>
    </lineage>
</organism>
<accession>A0A1T4W1A8</accession>
<keyword evidence="3" id="KW-1185">Reference proteome</keyword>
<dbReference type="GO" id="GO:0051604">
    <property type="term" value="P:protein maturation"/>
    <property type="evidence" value="ECO:0007669"/>
    <property type="project" value="TreeGrafter"/>
</dbReference>
<evidence type="ECO:0000256" key="1">
    <source>
        <dbReference type="ARBA" id="ARBA00006018"/>
    </source>
</evidence>
<dbReference type="PRINTS" id="PR00445">
    <property type="entry name" value="HUPFHYPC"/>
</dbReference>
<dbReference type="GO" id="GO:0005506">
    <property type="term" value="F:iron ion binding"/>
    <property type="evidence" value="ECO:0007669"/>
    <property type="project" value="TreeGrafter"/>
</dbReference>
<name>A0A1T4W1A8_9BACT</name>
<sequence>MCLATPCKVTELLDDDLANVQVGDSQTFVKCSLLLLKDKPAIGDYVLVHAGFAISTVEQEEARKTLDLLNEMSELAGVRPVGNTAFDL</sequence>
<dbReference type="PANTHER" id="PTHR35177">
    <property type="entry name" value="HYDROGENASE MATURATION FACTOR HYBG"/>
    <property type="match status" value="1"/>
</dbReference>
<dbReference type="AlphaFoldDB" id="A0A1T4W1A8"/>
<protein>
    <submittedName>
        <fullName evidence="2">Hydrogenase expression/formation protein HypC</fullName>
    </submittedName>
</protein>
<dbReference type="OrthoDB" id="9806017at2"/>
<dbReference type="InterPro" id="IPR001109">
    <property type="entry name" value="Hydrogenase_HupF/HypC"/>
</dbReference>
<dbReference type="Gene3D" id="2.30.30.140">
    <property type="match status" value="1"/>
</dbReference>
<evidence type="ECO:0000313" key="3">
    <source>
        <dbReference type="Proteomes" id="UP000189733"/>
    </source>
</evidence>